<accession>A0ACB9DLS2</accession>
<reference evidence="2" key="1">
    <citation type="journal article" date="2022" name="Mol. Ecol. Resour.">
        <title>The genomes of chicory, endive, great burdock and yacon provide insights into Asteraceae palaeo-polyploidization history and plant inulin production.</title>
        <authorList>
            <person name="Fan W."/>
            <person name="Wang S."/>
            <person name="Wang H."/>
            <person name="Wang A."/>
            <person name="Jiang F."/>
            <person name="Liu H."/>
            <person name="Zhao H."/>
            <person name="Xu D."/>
            <person name="Zhang Y."/>
        </authorList>
    </citation>
    <scope>NUCLEOTIDE SEQUENCE [LARGE SCALE GENOMIC DNA]</scope>
    <source>
        <strain evidence="2">cv. Niubang</strain>
    </source>
</reference>
<sequence length="150" mass="15867">MAVKSRKGNGAHEKASKALATAVIVNNNKHPVTKLLLSSPHPTPCELNLLACGPPFSPYIYPPPSPSPKTTHSIIPSYLHIVSIAFYYSLEAMESMKLKFFAAVLVIFMAVTSVAAQMAPAPPPTSDAVAFVPIAAIASSIVAISFGFLF</sequence>
<keyword evidence="2" id="KW-1185">Reference proteome</keyword>
<protein>
    <submittedName>
        <fullName evidence="1">Uncharacterized protein</fullName>
    </submittedName>
</protein>
<proteinExistence type="predicted"/>
<evidence type="ECO:0000313" key="2">
    <source>
        <dbReference type="Proteomes" id="UP001055879"/>
    </source>
</evidence>
<name>A0ACB9DLS2_ARCLA</name>
<comment type="caution">
    <text evidence="1">The sequence shown here is derived from an EMBL/GenBank/DDBJ whole genome shotgun (WGS) entry which is preliminary data.</text>
</comment>
<gene>
    <name evidence="1" type="ORF">L6452_09642</name>
</gene>
<organism evidence="1 2">
    <name type="scientific">Arctium lappa</name>
    <name type="common">Greater burdock</name>
    <name type="synonym">Lappa major</name>
    <dbReference type="NCBI Taxonomy" id="4217"/>
    <lineage>
        <taxon>Eukaryota</taxon>
        <taxon>Viridiplantae</taxon>
        <taxon>Streptophyta</taxon>
        <taxon>Embryophyta</taxon>
        <taxon>Tracheophyta</taxon>
        <taxon>Spermatophyta</taxon>
        <taxon>Magnoliopsida</taxon>
        <taxon>eudicotyledons</taxon>
        <taxon>Gunneridae</taxon>
        <taxon>Pentapetalae</taxon>
        <taxon>asterids</taxon>
        <taxon>campanulids</taxon>
        <taxon>Asterales</taxon>
        <taxon>Asteraceae</taxon>
        <taxon>Carduoideae</taxon>
        <taxon>Cardueae</taxon>
        <taxon>Arctiinae</taxon>
        <taxon>Arctium</taxon>
    </lineage>
</organism>
<reference evidence="1 2" key="2">
    <citation type="journal article" date="2022" name="Mol. Ecol. Resour.">
        <title>The genomes of chicory, endive, great burdock and yacon provide insights into Asteraceae paleo-polyploidization history and plant inulin production.</title>
        <authorList>
            <person name="Fan W."/>
            <person name="Wang S."/>
            <person name="Wang H."/>
            <person name="Wang A."/>
            <person name="Jiang F."/>
            <person name="Liu H."/>
            <person name="Zhao H."/>
            <person name="Xu D."/>
            <person name="Zhang Y."/>
        </authorList>
    </citation>
    <scope>NUCLEOTIDE SEQUENCE [LARGE SCALE GENOMIC DNA]</scope>
    <source>
        <strain evidence="2">cv. Niubang</strain>
    </source>
</reference>
<evidence type="ECO:0000313" key="1">
    <source>
        <dbReference type="EMBL" id="KAI3747191.1"/>
    </source>
</evidence>
<dbReference type="EMBL" id="CM042049">
    <property type="protein sequence ID" value="KAI3747191.1"/>
    <property type="molecule type" value="Genomic_DNA"/>
</dbReference>
<dbReference type="Proteomes" id="UP001055879">
    <property type="component" value="Linkage Group LG03"/>
</dbReference>